<dbReference type="GO" id="GO:0046872">
    <property type="term" value="F:metal ion binding"/>
    <property type="evidence" value="ECO:0007669"/>
    <property type="project" value="InterPro"/>
</dbReference>
<protein>
    <submittedName>
        <fullName evidence="4">Metallophosphoesterase family protein</fullName>
    </submittedName>
</protein>
<reference evidence="4" key="1">
    <citation type="journal article" date="2020" name="mSystems">
        <title>Genome- and Community-Level Interaction Insights into Carbon Utilization and Element Cycling Functions of Hydrothermarchaeota in Hydrothermal Sediment.</title>
        <authorList>
            <person name="Zhou Z."/>
            <person name="Liu Y."/>
            <person name="Xu W."/>
            <person name="Pan J."/>
            <person name="Luo Z.H."/>
            <person name="Li M."/>
        </authorList>
    </citation>
    <scope>NUCLEOTIDE SEQUENCE [LARGE SCALE GENOMIC DNA]</scope>
    <source>
        <strain evidence="4">SpSt-774</strain>
    </source>
</reference>
<dbReference type="Pfam" id="PF16656">
    <property type="entry name" value="Pur_ac_phosph_N"/>
    <property type="match status" value="1"/>
</dbReference>
<keyword evidence="1" id="KW-0732">Signal</keyword>
<proteinExistence type="predicted"/>
<dbReference type="PANTHER" id="PTHR22953:SF153">
    <property type="entry name" value="PURPLE ACID PHOSPHATASE"/>
    <property type="match status" value="1"/>
</dbReference>
<gene>
    <name evidence="4" type="ORF">ENV60_04465</name>
</gene>
<dbReference type="InterPro" id="IPR008963">
    <property type="entry name" value="Purple_acid_Pase-like_N"/>
</dbReference>
<dbReference type="SUPFAM" id="SSF49363">
    <property type="entry name" value="Purple acid phosphatase, N-terminal domain"/>
    <property type="match status" value="1"/>
</dbReference>
<dbReference type="InterPro" id="IPR015914">
    <property type="entry name" value="PAPs_N"/>
</dbReference>
<sequence>MRRLFNILFLFLIAFGQVKSIEEKQFRSFDSEPYLTPTSSPTTSVFINWNTKDLKPSIIAYGRTLALNDTIKLSRLTNYHHIILNNLSPDTRYYYKILPGQRIYSFKTAPIFSESFNFIVFGDTRTDSTAHQAVIERMVNYDFEFLIHSGDLVTSGYYSDEWRKFFNIETKIISQKLFLPTIGNHEKPFYQYDTLFSLPGIEDFYSFRYANTVIICLNTEMELGGYQKKWLINELSFYRSDTSVHWIFVNLHRPPYSSGSHGSEIKVREVWSPIFENYNVDIVFCGHDHSYERTKKINGVIYIICAGGGAPLYDVGRNEWTEYSEKTYHFCLIKIKNKELLLKAIKPDGTVFDSLLLRK</sequence>
<evidence type="ECO:0000259" key="2">
    <source>
        <dbReference type="Pfam" id="PF00149"/>
    </source>
</evidence>
<dbReference type="EMBL" id="DTGZ01000082">
    <property type="protein sequence ID" value="HGV97528.1"/>
    <property type="molecule type" value="Genomic_DNA"/>
</dbReference>
<dbReference type="SUPFAM" id="SSF56300">
    <property type="entry name" value="Metallo-dependent phosphatases"/>
    <property type="match status" value="1"/>
</dbReference>
<name>A0A7C4TBF3_UNCW3</name>
<dbReference type="Gene3D" id="3.60.21.10">
    <property type="match status" value="1"/>
</dbReference>
<dbReference type="InterPro" id="IPR039331">
    <property type="entry name" value="PAPs-like"/>
</dbReference>
<dbReference type="InterPro" id="IPR029052">
    <property type="entry name" value="Metallo-depent_PP-like"/>
</dbReference>
<evidence type="ECO:0000256" key="1">
    <source>
        <dbReference type="ARBA" id="ARBA00022729"/>
    </source>
</evidence>
<evidence type="ECO:0000259" key="3">
    <source>
        <dbReference type="Pfam" id="PF16656"/>
    </source>
</evidence>
<dbReference type="Pfam" id="PF00149">
    <property type="entry name" value="Metallophos"/>
    <property type="match status" value="1"/>
</dbReference>
<feature type="domain" description="Calcineurin-like phosphoesterase" evidence="2">
    <location>
        <begin position="117"/>
        <end position="291"/>
    </location>
</feature>
<organism evidence="4">
    <name type="scientific">candidate division WOR-3 bacterium</name>
    <dbReference type="NCBI Taxonomy" id="2052148"/>
    <lineage>
        <taxon>Bacteria</taxon>
        <taxon>Bacteria division WOR-3</taxon>
    </lineage>
</organism>
<accession>A0A7C4TBF3</accession>
<dbReference type="AlphaFoldDB" id="A0A7C4TBF3"/>
<dbReference type="PANTHER" id="PTHR22953">
    <property type="entry name" value="ACID PHOSPHATASE RELATED"/>
    <property type="match status" value="1"/>
</dbReference>
<dbReference type="Gene3D" id="2.60.40.380">
    <property type="entry name" value="Purple acid phosphatase-like, N-terminal"/>
    <property type="match status" value="1"/>
</dbReference>
<feature type="domain" description="Purple acid phosphatase N-terminal" evidence="3">
    <location>
        <begin position="33"/>
        <end position="108"/>
    </location>
</feature>
<evidence type="ECO:0000313" key="4">
    <source>
        <dbReference type="EMBL" id="HGV97528.1"/>
    </source>
</evidence>
<dbReference type="GO" id="GO:0003993">
    <property type="term" value="F:acid phosphatase activity"/>
    <property type="evidence" value="ECO:0007669"/>
    <property type="project" value="InterPro"/>
</dbReference>
<comment type="caution">
    <text evidence="4">The sequence shown here is derived from an EMBL/GenBank/DDBJ whole genome shotgun (WGS) entry which is preliminary data.</text>
</comment>
<dbReference type="InterPro" id="IPR004843">
    <property type="entry name" value="Calcineurin-like_PHP"/>
</dbReference>